<dbReference type="InterPro" id="IPR036890">
    <property type="entry name" value="HATPase_C_sf"/>
</dbReference>
<gene>
    <name evidence="12" type="ORF">HNR61_006350</name>
</gene>
<evidence type="ECO:0000259" key="11">
    <source>
        <dbReference type="SMART" id="SM00387"/>
    </source>
</evidence>
<evidence type="ECO:0000256" key="5">
    <source>
        <dbReference type="ARBA" id="ARBA00022777"/>
    </source>
</evidence>
<evidence type="ECO:0000313" key="12">
    <source>
        <dbReference type="EMBL" id="MBA8954693.1"/>
    </source>
</evidence>
<dbReference type="PANTHER" id="PTHR24421">
    <property type="entry name" value="NITRATE/NITRITE SENSOR PROTEIN NARX-RELATED"/>
    <property type="match status" value="1"/>
</dbReference>
<protein>
    <submittedName>
        <fullName evidence="12">Signal transduction histidine kinase</fullName>
    </submittedName>
</protein>
<dbReference type="AlphaFoldDB" id="A0A7W3LUS3"/>
<dbReference type="GO" id="GO:0005886">
    <property type="term" value="C:plasma membrane"/>
    <property type="evidence" value="ECO:0007669"/>
    <property type="project" value="UniProtKB-SubCell"/>
</dbReference>
<keyword evidence="3" id="KW-0808">Transferase</keyword>
<evidence type="ECO:0000256" key="8">
    <source>
        <dbReference type="ARBA" id="ARBA00023136"/>
    </source>
</evidence>
<keyword evidence="8 10" id="KW-0472">Membrane</keyword>
<keyword evidence="6 10" id="KW-1133">Transmembrane helix</keyword>
<dbReference type="Pfam" id="PF07730">
    <property type="entry name" value="HisKA_3"/>
    <property type="match status" value="1"/>
</dbReference>
<feature type="transmembrane region" description="Helical" evidence="10">
    <location>
        <begin position="156"/>
        <end position="178"/>
    </location>
</feature>
<dbReference type="GO" id="GO:0000155">
    <property type="term" value="F:phosphorelay sensor kinase activity"/>
    <property type="evidence" value="ECO:0007669"/>
    <property type="project" value="InterPro"/>
</dbReference>
<evidence type="ECO:0000256" key="9">
    <source>
        <dbReference type="SAM" id="Coils"/>
    </source>
</evidence>
<evidence type="ECO:0000256" key="2">
    <source>
        <dbReference type="ARBA" id="ARBA00022475"/>
    </source>
</evidence>
<comment type="caution">
    <text evidence="12">The sequence shown here is derived from an EMBL/GenBank/DDBJ whole genome shotgun (WGS) entry which is preliminary data.</text>
</comment>
<dbReference type="CDD" id="cd16917">
    <property type="entry name" value="HATPase_UhpB-NarQ-NarX-like"/>
    <property type="match status" value="1"/>
</dbReference>
<evidence type="ECO:0000256" key="7">
    <source>
        <dbReference type="ARBA" id="ARBA00023012"/>
    </source>
</evidence>
<organism evidence="12 13">
    <name type="scientific">Actinomadura namibiensis</name>
    <dbReference type="NCBI Taxonomy" id="182080"/>
    <lineage>
        <taxon>Bacteria</taxon>
        <taxon>Bacillati</taxon>
        <taxon>Actinomycetota</taxon>
        <taxon>Actinomycetes</taxon>
        <taxon>Streptosporangiales</taxon>
        <taxon>Thermomonosporaceae</taxon>
        <taxon>Actinomadura</taxon>
    </lineage>
</organism>
<dbReference type="InterPro" id="IPR011712">
    <property type="entry name" value="Sig_transdc_His_kin_sub3_dim/P"/>
</dbReference>
<dbReference type="PANTHER" id="PTHR24421:SF37">
    <property type="entry name" value="SENSOR HISTIDINE KINASE NARS"/>
    <property type="match status" value="1"/>
</dbReference>
<dbReference type="InterPro" id="IPR050482">
    <property type="entry name" value="Sensor_HK_TwoCompSys"/>
</dbReference>
<dbReference type="SUPFAM" id="SSF55874">
    <property type="entry name" value="ATPase domain of HSP90 chaperone/DNA topoisomerase II/histidine kinase"/>
    <property type="match status" value="1"/>
</dbReference>
<sequence>MLRLTRGGRAAETPSCAGPGAARLAVTFRLVLVLRALLMAMALVLTPVAEWTPNLLGAVAVVAVATVLAEVRWRTVLEWLLRHPVLACLDAVLAGSVLAMGGVFGPFFLFTVMTSALAGVLFSWGPVLLVSGAQVALCYVAMAVGPGLPDPGAPGVLIGLPAFYPLTACAGVALRALFDQYAEVEDSRRHVETMLAAAEERARLAREMHDSLAKTLHGIGMSAAVLPVWIRRDPDRAERTARDIVAALGVATREARGLIAELRDDAHVMPLAAAVRRVIAEWGREDGVPVRVTVADESPDRSDPSGAGPLPRTVRYEIVSVLKEALANVRRHAAASAVEVRLSWRDDAVELAVRDDGRGFAMPAGERLDPLARAGHYGLVGMAERARRVGGRLAVWSAPGRGTLVTMTVPVPPAELGPRPRPTARSGR</sequence>
<keyword evidence="7" id="KW-0902">Two-component regulatory system</keyword>
<feature type="coiled-coil region" evidence="9">
    <location>
        <begin position="181"/>
        <end position="215"/>
    </location>
</feature>
<dbReference type="Pfam" id="PF02518">
    <property type="entry name" value="HATPase_c"/>
    <property type="match status" value="1"/>
</dbReference>
<evidence type="ECO:0000256" key="1">
    <source>
        <dbReference type="ARBA" id="ARBA00004651"/>
    </source>
</evidence>
<keyword evidence="4 10" id="KW-0812">Transmembrane</keyword>
<comment type="subcellular location">
    <subcellularLocation>
        <location evidence="1">Cell membrane</location>
        <topology evidence="1">Multi-pass membrane protein</topology>
    </subcellularLocation>
</comment>
<keyword evidence="9" id="KW-0175">Coiled coil</keyword>
<feature type="transmembrane region" description="Helical" evidence="10">
    <location>
        <begin position="30"/>
        <end position="49"/>
    </location>
</feature>
<dbReference type="RefSeq" id="WP_182846726.1">
    <property type="nucleotide sequence ID" value="NZ_BAAALP010000101.1"/>
</dbReference>
<dbReference type="Gene3D" id="1.20.5.1930">
    <property type="match status" value="1"/>
</dbReference>
<accession>A0A7W3LUS3</accession>
<evidence type="ECO:0000256" key="3">
    <source>
        <dbReference type="ARBA" id="ARBA00022679"/>
    </source>
</evidence>
<dbReference type="SMART" id="SM00387">
    <property type="entry name" value="HATPase_c"/>
    <property type="match status" value="1"/>
</dbReference>
<evidence type="ECO:0000313" key="13">
    <source>
        <dbReference type="Proteomes" id="UP000572680"/>
    </source>
</evidence>
<dbReference type="EMBL" id="JACJIA010000009">
    <property type="protein sequence ID" value="MBA8954693.1"/>
    <property type="molecule type" value="Genomic_DNA"/>
</dbReference>
<reference evidence="12 13" key="1">
    <citation type="submission" date="2020-08" db="EMBL/GenBank/DDBJ databases">
        <title>Genomic Encyclopedia of Type Strains, Phase IV (KMG-IV): sequencing the most valuable type-strain genomes for metagenomic binning, comparative biology and taxonomic classification.</title>
        <authorList>
            <person name="Goeker M."/>
        </authorList>
    </citation>
    <scope>NUCLEOTIDE SEQUENCE [LARGE SCALE GENOMIC DNA]</scope>
    <source>
        <strain evidence="12 13">DSM 44197</strain>
    </source>
</reference>
<evidence type="ECO:0000256" key="4">
    <source>
        <dbReference type="ARBA" id="ARBA00022692"/>
    </source>
</evidence>
<dbReference type="Gene3D" id="3.30.565.10">
    <property type="entry name" value="Histidine kinase-like ATPase, C-terminal domain"/>
    <property type="match status" value="1"/>
</dbReference>
<feature type="transmembrane region" description="Helical" evidence="10">
    <location>
        <begin position="85"/>
        <end position="109"/>
    </location>
</feature>
<evidence type="ECO:0000256" key="10">
    <source>
        <dbReference type="SAM" id="Phobius"/>
    </source>
</evidence>
<feature type="transmembrane region" description="Helical" evidence="10">
    <location>
        <begin position="121"/>
        <end position="144"/>
    </location>
</feature>
<keyword evidence="13" id="KW-1185">Reference proteome</keyword>
<evidence type="ECO:0000256" key="6">
    <source>
        <dbReference type="ARBA" id="ARBA00022989"/>
    </source>
</evidence>
<proteinExistence type="predicted"/>
<dbReference type="Proteomes" id="UP000572680">
    <property type="component" value="Unassembled WGS sequence"/>
</dbReference>
<dbReference type="GO" id="GO:0046983">
    <property type="term" value="F:protein dimerization activity"/>
    <property type="evidence" value="ECO:0007669"/>
    <property type="project" value="InterPro"/>
</dbReference>
<keyword evidence="5 12" id="KW-0418">Kinase</keyword>
<keyword evidence="2" id="KW-1003">Cell membrane</keyword>
<name>A0A7W3LUS3_ACTNM</name>
<dbReference type="InterPro" id="IPR003594">
    <property type="entry name" value="HATPase_dom"/>
</dbReference>
<feature type="domain" description="Histidine kinase/HSP90-like ATPase" evidence="11">
    <location>
        <begin position="313"/>
        <end position="413"/>
    </location>
</feature>